<proteinExistence type="inferred from homology"/>
<dbReference type="AlphaFoldDB" id="A0A0S3QTP1"/>
<gene>
    <name evidence="2" type="ORF">TST_0865</name>
</gene>
<protein>
    <submittedName>
        <fullName evidence="2">2-hydroxyglutaryl-CoA dehydratase subunit D</fullName>
    </submittedName>
</protein>
<evidence type="ECO:0000313" key="2">
    <source>
        <dbReference type="EMBL" id="BAT71665.1"/>
    </source>
</evidence>
<evidence type="ECO:0000256" key="1">
    <source>
        <dbReference type="ARBA" id="ARBA00005806"/>
    </source>
</evidence>
<comment type="similarity">
    <text evidence="1">Belongs to the FldB/FldC dehydratase alpha/beta subunit family.</text>
</comment>
<dbReference type="PANTHER" id="PTHR30548">
    <property type="entry name" value="2-HYDROXYGLUTARYL-COA DEHYDRATASE, D-COMPONENT-RELATED"/>
    <property type="match status" value="1"/>
</dbReference>
<dbReference type="Proteomes" id="UP000063234">
    <property type="component" value="Chromosome"/>
</dbReference>
<dbReference type="KEGG" id="ttk:TST_0865"/>
<reference evidence="3" key="1">
    <citation type="journal article" date="2018" name="Science">
        <title>A primordial and reversible TCA cycle in a facultatively chemolithoautotrophic thermophile.</title>
        <authorList>
            <person name="Nunoura T."/>
            <person name="Chikaraishi Y."/>
            <person name="Izaki R."/>
            <person name="Suwa T."/>
            <person name="Sato T."/>
            <person name="Harada T."/>
            <person name="Mori K."/>
            <person name="Kato Y."/>
            <person name="Miyazaki M."/>
            <person name="Shimamura S."/>
            <person name="Yanagawa K."/>
            <person name="Shuto A."/>
            <person name="Ohkouchi N."/>
            <person name="Fujita N."/>
            <person name="Takaki Y."/>
            <person name="Atomi H."/>
            <person name="Takai K."/>
        </authorList>
    </citation>
    <scope>NUCLEOTIDE SEQUENCE [LARGE SCALE GENOMIC DNA]</scope>
    <source>
        <strain evidence="3">DSM 17441 / JCM 13301 / NBRC 103674 / ABI70S6</strain>
    </source>
</reference>
<dbReference type="Gene3D" id="3.40.50.11900">
    <property type="match status" value="1"/>
</dbReference>
<dbReference type="Gene3D" id="3.40.50.11890">
    <property type="match status" value="1"/>
</dbReference>
<dbReference type="InterPro" id="IPR010327">
    <property type="entry name" value="FldB/FldC_alpha/beta"/>
</dbReference>
<dbReference type="NCBIfam" id="NF040772">
    <property type="entry name" value="double_cubane"/>
    <property type="match status" value="1"/>
</dbReference>
<evidence type="ECO:0000313" key="3">
    <source>
        <dbReference type="Proteomes" id="UP000063234"/>
    </source>
</evidence>
<dbReference type="Gene3D" id="1.20.1270.370">
    <property type="match status" value="1"/>
</dbReference>
<dbReference type="Pfam" id="PF06050">
    <property type="entry name" value="HGD-D"/>
    <property type="match status" value="1"/>
</dbReference>
<keyword evidence="3" id="KW-1185">Reference proteome</keyword>
<accession>A0A0S3QTP1</accession>
<dbReference type="STRING" id="1298851.TST_0865"/>
<dbReference type="InterPro" id="IPR047678">
    <property type="entry name" value="YjiM-like"/>
</dbReference>
<name>A0A0S3QTP1_THET7</name>
<organism evidence="2 3">
    <name type="scientific">Thermosulfidibacter takaii (strain DSM 17441 / JCM 13301 / NBRC 103674 / ABI70S6)</name>
    <dbReference type="NCBI Taxonomy" id="1298851"/>
    <lineage>
        <taxon>Bacteria</taxon>
        <taxon>Pseudomonadati</taxon>
        <taxon>Thermosulfidibacterota</taxon>
        <taxon>Thermosulfidibacteria</taxon>
        <taxon>Thermosulfidibacterales</taxon>
        <taxon>Thermosulfidibacteraceae</taxon>
    </lineage>
</organism>
<dbReference type="RefSeq" id="WP_068549663.1">
    <property type="nucleotide sequence ID" value="NZ_AP013035.1"/>
</dbReference>
<dbReference type="EMBL" id="AP013035">
    <property type="protein sequence ID" value="BAT71665.1"/>
    <property type="molecule type" value="Genomic_DNA"/>
</dbReference>
<sequence>MLGIYKKLNMDLEKHDELMSVLDQVYGELFLSRKNRPKAMGYFDGVMAEIHGQRIRELYELKKQGKPLVGTFCIFVPEELVLAAGGACYGLCGGAQFPIPEAETQLPRNICPLIKSAYGFKLQRTCPYTQLADVIYGETTCEAKKKTWELLGKLQKVYVMHIPHKKGQKEKELWLQELKLFKSQLEEMAGKRLSKNDLIKGISIVNAKREAMKRLYSLRYKDGVVPVAGLDVLLVNQIAFYDDPERYTQKVHELCDELEERISNRVCVFEENIPKILVAGSPMAPPNWKLHWIVEESNAAVVAEEACIGYRYFRDNVEVNNAETEEDLLMAILERYAKIDCACFTPNDDRVSNILKMCEEKEVDGVIYYTLSFCHTYNVEFKKVADALKSAGIPVLKIETDYSMEDVEQLRTRVEAFVESLA</sequence>
<dbReference type="PANTHER" id="PTHR30548:SF1">
    <property type="entry name" value="DEHYDRATASE SUBUNIT MJ0007-RELATED"/>
    <property type="match status" value="1"/>
</dbReference>
<dbReference type="OrthoDB" id="9810278at2"/>
<dbReference type="PATRIC" id="fig|1298851.3.peg.902"/>